<accession>A0A4C1ZMG2</accession>
<dbReference type="OrthoDB" id="5864054at2759"/>
<evidence type="ECO:0000313" key="1">
    <source>
        <dbReference type="EMBL" id="GBP87705.1"/>
    </source>
</evidence>
<comment type="caution">
    <text evidence="1">The sequence shown here is derived from an EMBL/GenBank/DDBJ whole genome shotgun (WGS) entry which is preliminary data.</text>
</comment>
<reference evidence="1 2" key="1">
    <citation type="journal article" date="2019" name="Commun. Biol.">
        <title>The bagworm genome reveals a unique fibroin gene that provides high tensile strength.</title>
        <authorList>
            <person name="Kono N."/>
            <person name="Nakamura H."/>
            <person name="Ohtoshi R."/>
            <person name="Tomita M."/>
            <person name="Numata K."/>
            <person name="Arakawa K."/>
        </authorList>
    </citation>
    <scope>NUCLEOTIDE SEQUENCE [LARGE SCALE GENOMIC DNA]</scope>
</reference>
<organism evidence="1 2">
    <name type="scientific">Eumeta variegata</name>
    <name type="common">Bagworm moth</name>
    <name type="synonym">Eumeta japonica</name>
    <dbReference type="NCBI Taxonomy" id="151549"/>
    <lineage>
        <taxon>Eukaryota</taxon>
        <taxon>Metazoa</taxon>
        <taxon>Ecdysozoa</taxon>
        <taxon>Arthropoda</taxon>
        <taxon>Hexapoda</taxon>
        <taxon>Insecta</taxon>
        <taxon>Pterygota</taxon>
        <taxon>Neoptera</taxon>
        <taxon>Endopterygota</taxon>
        <taxon>Lepidoptera</taxon>
        <taxon>Glossata</taxon>
        <taxon>Ditrysia</taxon>
        <taxon>Tineoidea</taxon>
        <taxon>Psychidae</taxon>
        <taxon>Oiketicinae</taxon>
        <taxon>Eumeta</taxon>
    </lineage>
</organism>
<keyword evidence="2" id="KW-1185">Reference proteome</keyword>
<evidence type="ECO:0000313" key="2">
    <source>
        <dbReference type="Proteomes" id="UP000299102"/>
    </source>
</evidence>
<dbReference type="Proteomes" id="UP000299102">
    <property type="component" value="Unassembled WGS sequence"/>
</dbReference>
<sequence length="139" mass="15969">MKAENRSGLCGTTANRFTKRMWRSYVKYAKCMATPLGLLCMQLIYAGGCANYKLLRNCCIRRSCTPTATCEAHAAINKSEHRNAVHHFAHTPKESVLLGDCEENPKYGLTRRFTVRHYTIIKIELKTLKKTRFLWNDPL</sequence>
<name>A0A4C1ZMG2_EUMVA</name>
<protein>
    <submittedName>
        <fullName evidence="1">Uncharacterized protein</fullName>
    </submittedName>
</protein>
<dbReference type="EMBL" id="BGZK01001877">
    <property type="protein sequence ID" value="GBP87705.1"/>
    <property type="molecule type" value="Genomic_DNA"/>
</dbReference>
<gene>
    <name evidence="1" type="ORF">EVAR_61930_1</name>
</gene>
<dbReference type="AlphaFoldDB" id="A0A4C1ZMG2"/>
<proteinExistence type="predicted"/>